<dbReference type="InterPro" id="IPR012337">
    <property type="entry name" value="RNaseH-like_sf"/>
</dbReference>
<comment type="caution">
    <text evidence="1">The sequence shown here is derived from an EMBL/GenBank/DDBJ whole genome shotgun (WGS) entry which is preliminary data.</text>
</comment>
<proteinExistence type="predicted"/>
<accession>A0A8H3QN58</accession>
<name>A0A8H3QN58_9GLOM</name>
<evidence type="ECO:0000313" key="2">
    <source>
        <dbReference type="Proteomes" id="UP000615446"/>
    </source>
</evidence>
<dbReference type="Proteomes" id="UP000615446">
    <property type="component" value="Unassembled WGS sequence"/>
</dbReference>
<dbReference type="AlphaFoldDB" id="A0A8H3QN58"/>
<gene>
    <name evidence="1" type="ORF">RCL2_001268600</name>
</gene>
<organism evidence="1 2">
    <name type="scientific">Rhizophagus clarus</name>
    <dbReference type="NCBI Taxonomy" id="94130"/>
    <lineage>
        <taxon>Eukaryota</taxon>
        <taxon>Fungi</taxon>
        <taxon>Fungi incertae sedis</taxon>
        <taxon>Mucoromycota</taxon>
        <taxon>Glomeromycotina</taxon>
        <taxon>Glomeromycetes</taxon>
        <taxon>Glomerales</taxon>
        <taxon>Glomeraceae</taxon>
        <taxon>Rhizophagus</taxon>
    </lineage>
</organism>
<protein>
    <submittedName>
        <fullName evidence="1">Zinc finger BED domain-containing protein 1-like</fullName>
    </submittedName>
</protein>
<sequence length="123" mass="14191">MFKNPKLKTLDPNYILPSGKYIEQLTITKAYNYSKRDLTLFKDTIKCSITTDYGPLEIVKVILELQECQYLEYPHTSKNITQILLNLISEWSLEKKLVCIVTNNGSNMVTAPKLLPNTFQFLV</sequence>
<dbReference type="OrthoDB" id="1607513at2759"/>
<dbReference type="SUPFAM" id="SSF53098">
    <property type="entry name" value="Ribonuclease H-like"/>
    <property type="match status" value="1"/>
</dbReference>
<reference evidence="1" key="1">
    <citation type="submission" date="2019-10" db="EMBL/GenBank/DDBJ databases">
        <title>Conservation and host-specific expression of non-tandemly repeated heterogenous ribosome RNA gene in arbuscular mycorrhizal fungi.</title>
        <authorList>
            <person name="Maeda T."/>
            <person name="Kobayashi Y."/>
            <person name="Nakagawa T."/>
            <person name="Ezawa T."/>
            <person name="Yamaguchi K."/>
            <person name="Bino T."/>
            <person name="Nishimoto Y."/>
            <person name="Shigenobu S."/>
            <person name="Kawaguchi M."/>
        </authorList>
    </citation>
    <scope>NUCLEOTIDE SEQUENCE</scope>
    <source>
        <strain evidence="1">HR1</strain>
    </source>
</reference>
<dbReference type="EMBL" id="BLAL01000156">
    <property type="protein sequence ID" value="GES85581.1"/>
    <property type="molecule type" value="Genomic_DNA"/>
</dbReference>
<evidence type="ECO:0000313" key="1">
    <source>
        <dbReference type="EMBL" id="GES85581.1"/>
    </source>
</evidence>